<organism evidence="2 3">
    <name type="scientific">Vigna unguiculata</name>
    <name type="common">Cowpea</name>
    <dbReference type="NCBI Taxonomy" id="3917"/>
    <lineage>
        <taxon>Eukaryota</taxon>
        <taxon>Viridiplantae</taxon>
        <taxon>Streptophyta</taxon>
        <taxon>Embryophyta</taxon>
        <taxon>Tracheophyta</taxon>
        <taxon>Spermatophyta</taxon>
        <taxon>Magnoliopsida</taxon>
        <taxon>eudicotyledons</taxon>
        <taxon>Gunneridae</taxon>
        <taxon>Pentapetalae</taxon>
        <taxon>rosids</taxon>
        <taxon>fabids</taxon>
        <taxon>Fabales</taxon>
        <taxon>Fabaceae</taxon>
        <taxon>Papilionoideae</taxon>
        <taxon>50 kb inversion clade</taxon>
        <taxon>NPAAA clade</taxon>
        <taxon>indigoferoid/millettioid clade</taxon>
        <taxon>Phaseoleae</taxon>
        <taxon>Vigna</taxon>
    </lineage>
</organism>
<accession>A0A4D6NFN1</accession>
<dbReference type="Proteomes" id="UP000501690">
    <property type="component" value="Linkage Group LG10"/>
</dbReference>
<proteinExistence type="predicted"/>
<keyword evidence="3" id="KW-1185">Reference proteome</keyword>
<evidence type="ECO:0000313" key="3">
    <source>
        <dbReference type="Proteomes" id="UP000501690"/>
    </source>
</evidence>
<name>A0A4D6NFN1_VIGUN</name>
<dbReference type="EMBL" id="CP039354">
    <property type="protein sequence ID" value="QCE11722.1"/>
    <property type="molecule type" value="Genomic_DNA"/>
</dbReference>
<protein>
    <submittedName>
        <fullName evidence="2">Uncharacterized protein</fullName>
    </submittedName>
</protein>
<dbReference type="AlphaFoldDB" id="A0A4D6NFN1"/>
<feature type="region of interest" description="Disordered" evidence="1">
    <location>
        <begin position="1"/>
        <end position="76"/>
    </location>
</feature>
<sequence>MSTSDMAGIREAFVPRRGSSSSHAEAFDQEPRRRPTTSICRRGKGRYEDSGPSVHGEVGSSTGHGEVGPSSPAPAE</sequence>
<gene>
    <name evidence="2" type="ORF">DEO72_LG10g2958</name>
</gene>
<evidence type="ECO:0000313" key="2">
    <source>
        <dbReference type="EMBL" id="QCE11722.1"/>
    </source>
</evidence>
<reference evidence="2 3" key="1">
    <citation type="submission" date="2019-04" db="EMBL/GenBank/DDBJ databases">
        <title>An improved genome assembly and genetic linkage map for asparagus bean, Vigna unguiculata ssp. sesquipedialis.</title>
        <authorList>
            <person name="Xia Q."/>
            <person name="Zhang R."/>
            <person name="Dong Y."/>
        </authorList>
    </citation>
    <scope>NUCLEOTIDE SEQUENCE [LARGE SCALE GENOMIC DNA]</scope>
    <source>
        <tissue evidence="2">Leaf</tissue>
    </source>
</reference>
<evidence type="ECO:0000256" key="1">
    <source>
        <dbReference type="SAM" id="MobiDB-lite"/>
    </source>
</evidence>